<evidence type="ECO:0000313" key="5">
    <source>
        <dbReference type="Proteomes" id="UP000293852"/>
    </source>
</evidence>
<dbReference type="AlphaFoldDB" id="A0A4Q7M303"/>
<dbReference type="InterPro" id="IPR047589">
    <property type="entry name" value="DUF11_rpt"/>
</dbReference>
<comment type="caution">
    <text evidence="4">The sequence shown here is derived from an EMBL/GenBank/DDBJ whole genome shotgun (WGS) entry which is preliminary data.</text>
</comment>
<dbReference type="InterPro" id="IPR013783">
    <property type="entry name" value="Ig-like_fold"/>
</dbReference>
<evidence type="ECO:0000313" key="4">
    <source>
        <dbReference type="EMBL" id="RZS62286.1"/>
    </source>
</evidence>
<accession>A0A4Q7M303</accession>
<reference evidence="4 5" key="1">
    <citation type="submission" date="2019-02" db="EMBL/GenBank/DDBJ databases">
        <title>Sequencing the genomes of 1000 actinobacteria strains.</title>
        <authorList>
            <person name="Klenk H.-P."/>
        </authorList>
    </citation>
    <scope>NUCLEOTIDE SEQUENCE [LARGE SCALE GENOMIC DNA]</scope>
    <source>
        <strain evidence="4 5">DSM 16932</strain>
    </source>
</reference>
<dbReference type="NCBIfam" id="TIGR01451">
    <property type="entry name" value="B_ant_repeat"/>
    <property type="match status" value="1"/>
</dbReference>
<feature type="domain" description="DUF7507" evidence="2">
    <location>
        <begin position="442"/>
        <end position="533"/>
    </location>
</feature>
<organism evidence="4 5">
    <name type="scientific">Xylanimonas ulmi</name>
    <dbReference type="NCBI Taxonomy" id="228973"/>
    <lineage>
        <taxon>Bacteria</taxon>
        <taxon>Bacillati</taxon>
        <taxon>Actinomycetota</taxon>
        <taxon>Actinomycetes</taxon>
        <taxon>Micrococcales</taxon>
        <taxon>Promicromonosporaceae</taxon>
        <taxon>Xylanimonas</taxon>
    </lineage>
</organism>
<evidence type="ECO:0000256" key="1">
    <source>
        <dbReference type="SAM" id="SignalP"/>
    </source>
</evidence>
<keyword evidence="5" id="KW-1185">Reference proteome</keyword>
<dbReference type="OrthoDB" id="134475at2"/>
<keyword evidence="1" id="KW-0732">Signal</keyword>
<dbReference type="GO" id="GO:0005975">
    <property type="term" value="P:carbohydrate metabolic process"/>
    <property type="evidence" value="ECO:0007669"/>
    <property type="project" value="UniProtKB-ARBA"/>
</dbReference>
<dbReference type="Gene3D" id="2.60.40.10">
    <property type="entry name" value="Immunoglobulins"/>
    <property type="match status" value="1"/>
</dbReference>
<protein>
    <submittedName>
        <fullName evidence="4">Putative repeat protein (TIGR01451 family)</fullName>
    </submittedName>
</protein>
<gene>
    <name evidence="4" type="ORF">EV386_2614</name>
</gene>
<feature type="chain" id="PRO_5020970441" evidence="1">
    <location>
        <begin position="44"/>
        <end position="675"/>
    </location>
</feature>
<dbReference type="EMBL" id="SGWX01000001">
    <property type="protein sequence ID" value="RZS62286.1"/>
    <property type="molecule type" value="Genomic_DNA"/>
</dbReference>
<dbReference type="Pfam" id="PF24346">
    <property type="entry name" value="DUF7507"/>
    <property type="match status" value="1"/>
</dbReference>
<sequence length="675" mass="68765">MASMTRATEARAGVCRPAAVCAATVLMALGVAAAGLSVTEAVAADLAPGVPADPVLVYQEDFSSGAPLVDGEGLAWTSLASYTGSGLEKAYTAEPAWLPGAGKCNGYILNSKSRSPGTDACGDTGGVDQGGTPRPAWYFLRYMAYVLGQAQGQTKASAALNNAVASETNGGSQAAGVQFSADFTGRPVTEAGHFYTASAYFAAMHCSADSTNNWYDPLQSFTLILDDGTPLVVGENLRPCPTQGVVSGGVPGFVPHNGPHPAFADNPTVGRVYISRVVAPEPQLLASGRTIVGLRIANATAYSSGNDGAFDLPTILDVTPRIDAQFGHDEIVLGETSTLTFTITNTSDLQAKTGWSFADALPAGVRLAPGAEVRSTCVSAQAETTDGHVAVRGALGAGMGSCTVTVDVVGVEVGAWPDPLAGLDRFGLVLGSTEPTIDVAGPALRLEKSTAAAGARVGETIPYEFRVTNSGTVPLTNVTVSDVVVGVHLEADPVTLAPGEEVTFIGSRVVPASEVGDGSVDNTAVATGDYASHDEQGRVSDKSSVSIPAYATIIARYVDREGGPVASTATIYDGVTGETYSASPIEVPEHVVVRVADGSLPEQGVATVDGVITYVYAPAIAPPEPPALPAAGGPGAEALNGAAVIALLLSAGALCGRRRRLPAARTPQRNVSRPD</sequence>
<feature type="signal peptide" evidence="1">
    <location>
        <begin position="1"/>
        <end position="43"/>
    </location>
</feature>
<dbReference type="InterPro" id="IPR055354">
    <property type="entry name" value="DUF7507"/>
</dbReference>
<dbReference type="InterPro" id="IPR057693">
    <property type="entry name" value="DUF7933"/>
</dbReference>
<evidence type="ECO:0000259" key="2">
    <source>
        <dbReference type="Pfam" id="PF24346"/>
    </source>
</evidence>
<evidence type="ECO:0000259" key="3">
    <source>
        <dbReference type="Pfam" id="PF25564"/>
    </source>
</evidence>
<dbReference type="RefSeq" id="WP_130415617.1">
    <property type="nucleotide sequence ID" value="NZ_SGWX01000001.1"/>
</dbReference>
<dbReference type="Pfam" id="PF25564">
    <property type="entry name" value="DUF7933"/>
    <property type="match status" value="1"/>
</dbReference>
<proteinExistence type="predicted"/>
<feature type="domain" description="DUF7933" evidence="3">
    <location>
        <begin position="320"/>
        <end position="415"/>
    </location>
</feature>
<dbReference type="Proteomes" id="UP000293852">
    <property type="component" value="Unassembled WGS sequence"/>
</dbReference>
<name>A0A4Q7M303_9MICO</name>